<dbReference type="InterPro" id="IPR007553">
    <property type="entry name" value="2-thiour_desulf"/>
</dbReference>
<dbReference type="PANTHER" id="PTHR30087">
    <property type="entry name" value="INNER MEMBRANE PROTEIN"/>
    <property type="match status" value="1"/>
</dbReference>
<evidence type="ECO:0008006" key="3">
    <source>
        <dbReference type="Google" id="ProtNLM"/>
    </source>
</evidence>
<proteinExistence type="predicted"/>
<sequence>MARETVLVSLCAFGVPCRYHGQTHKMGHELFKRKRVAALMERYEVLPLCGEMLGGLPTPRPPCEVVKQDGAIVVHERGGDRVYTQEYFKGARQAVRLCEIYGVKKAYLLKNSPMCGPGYGILARMLEKHGIVVRPL</sequence>
<name>A0AA49AMS2_9CAUD</name>
<dbReference type="PANTHER" id="PTHR30087:SF1">
    <property type="entry name" value="HYPOTHETICAL CYTOSOLIC PROTEIN"/>
    <property type="match status" value="1"/>
</dbReference>
<evidence type="ECO:0000313" key="1">
    <source>
        <dbReference type="EMBL" id="QXM18623.1"/>
    </source>
</evidence>
<dbReference type="Pfam" id="PF04463">
    <property type="entry name" value="2-thiour_desulf"/>
    <property type="match status" value="1"/>
</dbReference>
<accession>A0AA49AMS2</accession>
<protein>
    <recommendedName>
        <fullName evidence="3">DUF523 domain-containing protein</fullName>
    </recommendedName>
</protein>
<reference evidence="2" key="1">
    <citation type="submission" date="2021-05" db="EMBL/GenBank/DDBJ databases">
        <authorList>
            <person name="Kupczok A."/>
            <person name="Weidenbach K."/>
            <person name="Wolf S."/>
            <person name="Fischer M.A."/>
            <person name="Kern T."/>
            <person name="Reetz J."/>
            <person name="Urbanska N."/>
            <person name="Kunzel S."/>
            <person name="Schmitz R.A."/>
            <person name="Rother M."/>
        </authorList>
    </citation>
    <scope>NUCLEOTIDE SEQUENCE [LARGE SCALE GENOMIC DNA]</scope>
</reference>
<dbReference type="Proteomes" id="UP000827556">
    <property type="component" value="Segment"/>
</dbReference>
<organism evidence="1 2">
    <name type="scientific">Methanoculleus virus Blf4</name>
    <dbReference type="NCBI Taxonomy" id="3070925"/>
    <lineage>
        <taxon>Viruses</taxon>
        <taxon>Duplodnaviria</taxon>
        <taxon>Heunggongvirae</taxon>
        <taxon>Uroviricota</taxon>
        <taxon>Caudoviricetes</taxon>
        <taxon>Pungoviridae</taxon>
        <taxon>Flagovirus</taxon>
        <taxon>Flagovirus limi</taxon>
    </lineage>
</organism>
<dbReference type="EMBL" id="MZ171369">
    <property type="protein sequence ID" value="QXM18623.1"/>
    <property type="molecule type" value="Genomic_DNA"/>
</dbReference>
<keyword evidence="2" id="KW-1185">Reference proteome</keyword>
<evidence type="ECO:0000313" key="2">
    <source>
        <dbReference type="Proteomes" id="UP000827556"/>
    </source>
</evidence>